<dbReference type="InterPro" id="IPR033379">
    <property type="entry name" value="Acid_Pase_AS"/>
</dbReference>
<dbReference type="Gene3D" id="3.40.50.1240">
    <property type="entry name" value="Phosphoglycerate mutase-like"/>
    <property type="match status" value="1"/>
</dbReference>
<sequence length="485" mass="54069">MIKLFFFTICFLLSTSIICSSLPFKIFPHNSVPATLRSKASSIFCLNLRHVVSLNFRGGSDASESLVQIQIVHRHGDRTPITPLNPYSYWSSLLPSEDIIAKMDRFIVLCRDETDDKSVHGAAGVGCYGKLTHLGLLQMVKLGSSIRSSLDECQSGGKKILSAVDADPVRNLRVVSTDFARTILSVQGVLAGLLGEEVVAPVDVDVRHTDFIIPDPQPRRSVEQIELEKVLQEELEGEKMGEENDEMQTLRLRLSSILYDHDIVDLKAMLNAGISFGVGEDLSDAEKNARYPVLQWGQLSEILKCLQIRDRLPPSVDAGIVSKVVSYTGGRWFRLLRNERLARLAVGPLARWIVWNACATAKRKSVGFDDDEENKLGSVHGMPISAAPLQLVSAHDSTLIGLLCVFQLEVPAEWPPYASTWRMELSYSEKAEAVHGENASLYDGFIVRFSLNGKILRCNIEEESNYEVSLQKLVKWIKSWKDEEV</sequence>
<feature type="signal peptide" evidence="3">
    <location>
        <begin position="1"/>
        <end position="21"/>
    </location>
</feature>
<evidence type="ECO:0008006" key="5">
    <source>
        <dbReference type="Google" id="ProtNLM"/>
    </source>
</evidence>
<dbReference type="InterPro" id="IPR029033">
    <property type="entry name" value="His_PPase_superfam"/>
</dbReference>
<dbReference type="AlphaFoldDB" id="A0A7S1G2T4"/>
<dbReference type="GO" id="GO:0016791">
    <property type="term" value="F:phosphatase activity"/>
    <property type="evidence" value="ECO:0007669"/>
    <property type="project" value="TreeGrafter"/>
</dbReference>
<dbReference type="PANTHER" id="PTHR11567:SF110">
    <property type="entry name" value="2-PHOSPHOXYLOSE PHOSPHATASE 1"/>
    <property type="match status" value="1"/>
</dbReference>
<protein>
    <recommendedName>
        <fullName evidence="5">Acid phosphatase</fullName>
    </recommendedName>
</protein>
<feature type="chain" id="PRO_5030995472" description="Acid phosphatase" evidence="3">
    <location>
        <begin position="22"/>
        <end position="485"/>
    </location>
</feature>
<name>A0A7S1G2T4_9STRA</name>
<keyword evidence="3" id="KW-0732">Signal</keyword>
<evidence type="ECO:0000256" key="1">
    <source>
        <dbReference type="ARBA" id="ARBA00005375"/>
    </source>
</evidence>
<dbReference type="PROSITE" id="PS00616">
    <property type="entry name" value="HIS_ACID_PHOSPHAT_1"/>
    <property type="match status" value="1"/>
</dbReference>
<dbReference type="PANTHER" id="PTHR11567">
    <property type="entry name" value="ACID PHOSPHATASE-RELATED"/>
    <property type="match status" value="1"/>
</dbReference>
<reference evidence="4" key="1">
    <citation type="submission" date="2021-01" db="EMBL/GenBank/DDBJ databases">
        <authorList>
            <person name="Corre E."/>
            <person name="Pelletier E."/>
            <person name="Niang G."/>
            <person name="Scheremetjew M."/>
            <person name="Finn R."/>
            <person name="Kale V."/>
            <person name="Holt S."/>
            <person name="Cochrane G."/>
            <person name="Meng A."/>
            <person name="Brown T."/>
            <person name="Cohen L."/>
        </authorList>
    </citation>
    <scope>NUCLEOTIDE SEQUENCE</scope>
    <source>
        <strain evidence="4">308</strain>
    </source>
</reference>
<dbReference type="InterPro" id="IPR000560">
    <property type="entry name" value="His_Pase_clade-2"/>
</dbReference>
<dbReference type="SUPFAM" id="SSF53254">
    <property type="entry name" value="Phosphoglycerate mutase-like"/>
    <property type="match status" value="1"/>
</dbReference>
<organism evidence="4">
    <name type="scientific">Corethron hystrix</name>
    <dbReference type="NCBI Taxonomy" id="216773"/>
    <lineage>
        <taxon>Eukaryota</taxon>
        <taxon>Sar</taxon>
        <taxon>Stramenopiles</taxon>
        <taxon>Ochrophyta</taxon>
        <taxon>Bacillariophyta</taxon>
        <taxon>Coscinodiscophyceae</taxon>
        <taxon>Corethrophycidae</taxon>
        <taxon>Corethrales</taxon>
        <taxon>Corethraceae</taxon>
        <taxon>Corethron</taxon>
    </lineage>
</organism>
<gene>
    <name evidence="4" type="ORF">CHYS00102_LOCUS31098</name>
</gene>
<evidence type="ECO:0000256" key="2">
    <source>
        <dbReference type="ARBA" id="ARBA00022801"/>
    </source>
</evidence>
<accession>A0A7S1G2T4</accession>
<comment type="similarity">
    <text evidence="1">Belongs to the histidine acid phosphatase family.</text>
</comment>
<proteinExistence type="inferred from homology"/>
<evidence type="ECO:0000256" key="3">
    <source>
        <dbReference type="SAM" id="SignalP"/>
    </source>
</evidence>
<dbReference type="InterPro" id="IPR050645">
    <property type="entry name" value="Histidine_acid_phosphatase"/>
</dbReference>
<keyword evidence="2" id="KW-0378">Hydrolase</keyword>
<evidence type="ECO:0000313" key="4">
    <source>
        <dbReference type="EMBL" id="CAD8903878.1"/>
    </source>
</evidence>
<dbReference type="Pfam" id="PF00328">
    <property type="entry name" value="His_Phos_2"/>
    <property type="match status" value="1"/>
</dbReference>
<dbReference type="EMBL" id="HBFR01042541">
    <property type="protein sequence ID" value="CAD8903878.1"/>
    <property type="molecule type" value="Transcribed_RNA"/>
</dbReference>